<dbReference type="PANTHER" id="PTHR24320:SF148">
    <property type="entry name" value="NAD(P)-BINDING ROSSMANN-FOLD SUPERFAMILY PROTEIN"/>
    <property type="match status" value="1"/>
</dbReference>
<proteinExistence type="inferred from homology"/>
<evidence type="ECO:0000256" key="2">
    <source>
        <dbReference type="ARBA" id="ARBA00023002"/>
    </source>
</evidence>
<dbReference type="InterPro" id="IPR002347">
    <property type="entry name" value="SDR_fam"/>
</dbReference>
<dbReference type="STRING" id="504805.SAMN05421505_102199"/>
<feature type="compositionally biased region" description="Polar residues" evidence="3">
    <location>
        <begin position="266"/>
        <end position="279"/>
    </location>
</feature>
<dbReference type="PANTHER" id="PTHR24320">
    <property type="entry name" value="RETINOL DEHYDROGENASE"/>
    <property type="match status" value="1"/>
</dbReference>
<dbReference type="EMBL" id="FNCN01000002">
    <property type="protein sequence ID" value="SDG19013.1"/>
    <property type="molecule type" value="Genomic_DNA"/>
</dbReference>
<dbReference type="InterPro" id="IPR036291">
    <property type="entry name" value="NAD(P)-bd_dom_sf"/>
</dbReference>
<dbReference type="PROSITE" id="PS00061">
    <property type="entry name" value="ADH_SHORT"/>
    <property type="match status" value="1"/>
</dbReference>
<dbReference type="InterPro" id="IPR020904">
    <property type="entry name" value="Sc_DH/Rdtase_CS"/>
</dbReference>
<keyword evidence="2" id="KW-0560">Oxidoreductase</keyword>
<feature type="region of interest" description="Disordered" evidence="3">
    <location>
        <begin position="258"/>
        <end position="280"/>
    </location>
</feature>
<evidence type="ECO:0000313" key="5">
    <source>
        <dbReference type="Proteomes" id="UP000198923"/>
    </source>
</evidence>
<comment type="similarity">
    <text evidence="1">Belongs to the short-chain dehydrogenases/reductases (SDR) family.</text>
</comment>
<dbReference type="SUPFAM" id="SSF51735">
    <property type="entry name" value="NAD(P)-binding Rossmann-fold domains"/>
    <property type="match status" value="1"/>
</dbReference>
<name>A0A1G7S7Q5_9ACTN</name>
<gene>
    <name evidence="4" type="ORF">SAMN05421505_102199</name>
</gene>
<evidence type="ECO:0000256" key="1">
    <source>
        <dbReference type="ARBA" id="ARBA00006484"/>
    </source>
</evidence>
<evidence type="ECO:0000313" key="4">
    <source>
        <dbReference type="EMBL" id="SDG19013.1"/>
    </source>
</evidence>
<keyword evidence="5" id="KW-1185">Reference proteome</keyword>
<organism evidence="4 5">
    <name type="scientific">Sinosporangium album</name>
    <dbReference type="NCBI Taxonomy" id="504805"/>
    <lineage>
        <taxon>Bacteria</taxon>
        <taxon>Bacillati</taxon>
        <taxon>Actinomycetota</taxon>
        <taxon>Actinomycetes</taxon>
        <taxon>Streptosporangiales</taxon>
        <taxon>Streptosporangiaceae</taxon>
        <taxon>Sinosporangium</taxon>
    </lineage>
</organism>
<dbReference type="AlphaFoldDB" id="A0A1G7S7Q5"/>
<protein>
    <submittedName>
        <fullName evidence="4">NAD(P)-dependent dehydrogenase, short-chain alcohol dehydrogenase family</fullName>
    </submittedName>
</protein>
<accession>A0A1G7S7Q5</accession>
<reference evidence="4 5" key="1">
    <citation type="submission" date="2016-10" db="EMBL/GenBank/DDBJ databases">
        <authorList>
            <person name="de Groot N.N."/>
        </authorList>
    </citation>
    <scope>NUCLEOTIDE SEQUENCE [LARGE SCALE GENOMIC DNA]</scope>
    <source>
        <strain evidence="4 5">CPCC 201354</strain>
    </source>
</reference>
<dbReference type="Gene3D" id="3.40.50.720">
    <property type="entry name" value="NAD(P)-binding Rossmann-like Domain"/>
    <property type="match status" value="1"/>
</dbReference>
<dbReference type="GO" id="GO:0016491">
    <property type="term" value="F:oxidoreductase activity"/>
    <property type="evidence" value="ECO:0007669"/>
    <property type="project" value="UniProtKB-KW"/>
</dbReference>
<sequence>MTGASRGIGRIAAEKILNSRPELHLVLMVRGAGGHELVAELARATGNANVSAIPCDLASLASIRAAAGEVVESLQSGALPPLRGFVGNAGLQMVSRTHVSADGIELTFAVNVLANYLLVRLLWDQFTAPARIVLTGSDTHFGDRRHNRVIPAPHWEDPRLLAAPRYDDAARTTAVGRTAYSTSKLAVIYLVHELARRLPTGTDVYTFAPGFVPDTGLLRDAGPVARLLSRTVLRGLALTPLAHSPSAAGTWLARAAGGSRPGESGTYISRSTRVDSSAESFDRDRENELWRTAAELCGLPAEHDRTGRH</sequence>
<evidence type="ECO:0000256" key="3">
    <source>
        <dbReference type="SAM" id="MobiDB-lite"/>
    </source>
</evidence>
<dbReference type="Proteomes" id="UP000198923">
    <property type="component" value="Unassembled WGS sequence"/>
</dbReference>
<dbReference type="RefSeq" id="WP_218125587.1">
    <property type="nucleotide sequence ID" value="NZ_FNCN01000002.1"/>
</dbReference>
<dbReference type="Pfam" id="PF00106">
    <property type="entry name" value="adh_short"/>
    <property type="match status" value="1"/>
</dbReference>